<accession>A0A4S4BU31</accession>
<gene>
    <name evidence="13" type="ORF">E6W99_15615</name>
</gene>
<dbReference type="RefSeq" id="WP_136355485.1">
    <property type="nucleotide sequence ID" value="NZ_SSNT01000011.1"/>
</dbReference>
<reference evidence="13 14" key="1">
    <citation type="submission" date="2019-04" db="EMBL/GenBank/DDBJ databases">
        <title>Bacillus sediminilitoris sp. nov., isolated from a tidal flat sediment on the East China Sea.</title>
        <authorList>
            <person name="Wei Y."/>
            <person name="Mao H."/>
            <person name="Fang J."/>
        </authorList>
    </citation>
    <scope>NUCLEOTIDE SEQUENCE [LARGE SCALE GENOMIC DNA]</scope>
    <source>
        <strain evidence="13 14">DSL-17</strain>
    </source>
</reference>
<feature type="transmembrane region" description="Helical" evidence="12">
    <location>
        <begin position="330"/>
        <end position="348"/>
    </location>
</feature>
<keyword evidence="9 12" id="KW-1133">Transmembrane helix</keyword>
<dbReference type="EMBL" id="SSNT01000011">
    <property type="protein sequence ID" value="THF78594.1"/>
    <property type="molecule type" value="Genomic_DNA"/>
</dbReference>
<dbReference type="Gene3D" id="3.30.450.20">
    <property type="entry name" value="PAS domain"/>
    <property type="match status" value="2"/>
</dbReference>
<sequence>MIKSREDMILSTFQFEEKGKIKMKGLTLKFATLSLRQRLIISAILCVLLPSLITFLVSNYFTKDVLQERAVKQSEDTLRLLDLNITSYLDNLMYVSNYIQFNNEITSILKENQYHYTKDGPVSKLSALQYVKISRNLEDMTDLLSPSYITILMKNGFSYTNYPGYEYDPNNFYKQEWFDNIKDLNFYETYWLGAHPTYIESQKKKNPYLITIARAIEISGKTYAYTIISINEKEISNIFEQFASNDEQTLMLINSEGTIISNQNEQEIQKKFSYIKQIQNNQENYSIVDYKNKEYLLVSRSLSNADWKLVSLVPYKKTVGNINTITRTTLLLQGVLFFIFLIILIYLVNELTKPVSRLSHVTKEVENGNLQIRSGIKGNGDIALLGNSFDKMLDKIEEMIEQIKIEENGKRKAELEMLQAQINPHFLFNVLNSIRLKIIMNGDKDSAKLIQSLSSLLRMTINRNNEFIPLYEEIEVVDHYVRLMNFRHKGYIEIINDLASNTILEEIPRFFLQPLIENAIIHGFDQKGGTIIISSWIEDDVLIIRLNDNGKGMDVERLQLLKQKYMNKTFNHQLENKASLTGIGINNVYQRLMMIYGETFRMEIDSQRSKGTEIKFYIPRK</sequence>
<keyword evidence="11 12" id="KW-0472">Membrane</keyword>
<dbReference type="InterPro" id="IPR003594">
    <property type="entry name" value="HATPase_dom"/>
</dbReference>
<protein>
    <submittedName>
        <fullName evidence="13">HAMP domain-containing protein</fullName>
    </submittedName>
</protein>
<keyword evidence="10" id="KW-0902">Two-component regulatory system</keyword>
<evidence type="ECO:0000313" key="13">
    <source>
        <dbReference type="EMBL" id="THF78594.1"/>
    </source>
</evidence>
<evidence type="ECO:0000256" key="2">
    <source>
        <dbReference type="ARBA" id="ARBA00022475"/>
    </source>
</evidence>
<dbReference type="PANTHER" id="PTHR34220:SF11">
    <property type="entry name" value="SENSOR PROTEIN KINASE HPTS"/>
    <property type="match status" value="1"/>
</dbReference>
<keyword evidence="7" id="KW-0418">Kinase</keyword>
<dbReference type="Pfam" id="PF02743">
    <property type="entry name" value="dCache_1"/>
    <property type="match status" value="1"/>
</dbReference>
<evidence type="ECO:0000256" key="11">
    <source>
        <dbReference type="ARBA" id="ARBA00023136"/>
    </source>
</evidence>
<dbReference type="Gene3D" id="3.30.565.10">
    <property type="entry name" value="Histidine kinase-like ATPase, C-terminal domain"/>
    <property type="match status" value="1"/>
</dbReference>
<keyword evidence="3" id="KW-0597">Phosphoprotein</keyword>
<evidence type="ECO:0000256" key="4">
    <source>
        <dbReference type="ARBA" id="ARBA00022679"/>
    </source>
</evidence>
<dbReference type="InterPro" id="IPR010559">
    <property type="entry name" value="Sig_transdc_His_kin_internal"/>
</dbReference>
<dbReference type="GO" id="GO:0000155">
    <property type="term" value="F:phosphorelay sensor kinase activity"/>
    <property type="evidence" value="ECO:0007669"/>
    <property type="project" value="InterPro"/>
</dbReference>
<evidence type="ECO:0000256" key="1">
    <source>
        <dbReference type="ARBA" id="ARBA00004651"/>
    </source>
</evidence>
<keyword evidence="6" id="KW-0547">Nucleotide-binding</keyword>
<dbReference type="GO" id="GO:0005524">
    <property type="term" value="F:ATP binding"/>
    <property type="evidence" value="ECO:0007669"/>
    <property type="project" value="UniProtKB-KW"/>
</dbReference>
<evidence type="ECO:0000256" key="8">
    <source>
        <dbReference type="ARBA" id="ARBA00022840"/>
    </source>
</evidence>
<dbReference type="InterPro" id="IPR036890">
    <property type="entry name" value="HATPase_C_sf"/>
</dbReference>
<proteinExistence type="predicted"/>
<dbReference type="Pfam" id="PF06580">
    <property type="entry name" value="His_kinase"/>
    <property type="match status" value="1"/>
</dbReference>
<evidence type="ECO:0000256" key="12">
    <source>
        <dbReference type="SAM" id="Phobius"/>
    </source>
</evidence>
<dbReference type="InterPro" id="IPR050640">
    <property type="entry name" value="Bact_2-comp_sensor_kinase"/>
</dbReference>
<keyword evidence="8" id="KW-0067">ATP-binding</keyword>
<evidence type="ECO:0000256" key="3">
    <source>
        <dbReference type="ARBA" id="ARBA00022553"/>
    </source>
</evidence>
<name>A0A4S4BU31_9BACI</name>
<dbReference type="PROSITE" id="PS50885">
    <property type="entry name" value="HAMP"/>
    <property type="match status" value="1"/>
</dbReference>
<dbReference type="OrthoDB" id="9776552at2"/>
<keyword evidence="5 12" id="KW-0812">Transmembrane</keyword>
<dbReference type="GO" id="GO:0005886">
    <property type="term" value="C:plasma membrane"/>
    <property type="evidence" value="ECO:0007669"/>
    <property type="project" value="UniProtKB-SubCell"/>
</dbReference>
<dbReference type="SUPFAM" id="SSF55874">
    <property type="entry name" value="ATPase domain of HSP90 chaperone/DNA topoisomerase II/histidine kinase"/>
    <property type="match status" value="1"/>
</dbReference>
<dbReference type="Proteomes" id="UP000310334">
    <property type="component" value="Unassembled WGS sequence"/>
</dbReference>
<feature type="transmembrane region" description="Helical" evidence="12">
    <location>
        <begin position="39"/>
        <end position="61"/>
    </location>
</feature>
<organism evidence="13 14">
    <name type="scientific">Metabacillus sediminilitoris</name>
    <dbReference type="NCBI Taxonomy" id="2567941"/>
    <lineage>
        <taxon>Bacteria</taxon>
        <taxon>Bacillati</taxon>
        <taxon>Bacillota</taxon>
        <taxon>Bacilli</taxon>
        <taxon>Bacillales</taxon>
        <taxon>Bacillaceae</taxon>
        <taxon>Metabacillus</taxon>
    </lineage>
</organism>
<comment type="caution">
    <text evidence="13">The sequence shown here is derived from an EMBL/GenBank/DDBJ whole genome shotgun (WGS) entry which is preliminary data.</text>
</comment>
<dbReference type="SUPFAM" id="SSF158472">
    <property type="entry name" value="HAMP domain-like"/>
    <property type="match status" value="1"/>
</dbReference>
<evidence type="ECO:0000256" key="9">
    <source>
        <dbReference type="ARBA" id="ARBA00022989"/>
    </source>
</evidence>
<evidence type="ECO:0000256" key="7">
    <source>
        <dbReference type="ARBA" id="ARBA00022777"/>
    </source>
</evidence>
<dbReference type="PANTHER" id="PTHR34220">
    <property type="entry name" value="SENSOR HISTIDINE KINASE YPDA"/>
    <property type="match status" value="1"/>
</dbReference>
<evidence type="ECO:0000256" key="10">
    <source>
        <dbReference type="ARBA" id="ARBA00023012"/>
    </source>
</evidence>
<dbReference type="InterPro" id="IPR003660">
    <property type="entry name" value="HAMP_dom"/>
</dbReference>
<evidence type="ECO:0000313" key="14">
    <source>
        <dbReference type="Proteomes" id="UP000310334"/>
    </source>
</evidence>
<dbReference type="InterPro" id="IPR033479">
    <property type="entry name" value="dCache_1"/>
</dbReference>
<comment type="subcellular location">
    <subcellularLocation>
        <location evidence="1">Cell membrane</location>
        <topology evidence="1">Multi-pass membrane protein</topology>
    </subcellularLocation>
</comment>
<keyword evidence="14" id="KW-1185">Reference proteome</keyword>
<dbReference type="Pfam" id="PF02518">
    <property type="entry name" value="HATPase_c"/>
    <property type="match status" value="1"/>
</dbReference>
<dbReference type="AlphaFoldDB" id="A0A4S4BU31"/>
<evidence type="ECO:0000256" key="6">
    <source>
        <dbReference type="ARBA" id="ARBA00022741"/>
    </source>
</evidence>
<dbReference type="Gene3D" id="6.10.340.10">
    <property type="match status" value="1"/>
</dbReference>
<dbReference type="Pfam" id="PF00672">
    <property type="entry name" value="HAMP"/>
    <property type="match status" value="1"/>
</dbReference>
<keyword evidence="4" id="KW-0808">Transferase</keyword>
<evidence type="ECO:0000256" key="5">
    <source>
        <dbReference type="ARBA" id="ARBA00022692"/>
    </source>
</evidence>
<dbReference type="SMART" id="SM00304">
    <property type="entry name" value="HAMP"/>
    <property type="match status" value="1"/>
</dbReference>
<dbReference type="CDD" id="cd06225">
    <property type="entry name" value="HAMP"/>
    <property type="match status" value="1"/>
</dbReference>
<keyword evidence="2" id="KW-1003">Cell membrane</keyword>